<name>A0A2G9V5C9_TELCI</name>
<evidence type="ECO:0000313" key="3">
    <source>
        <dbReference type="Proteomes" id="UP000230423"/>
    </source>
</evidence>
<dbReference type="PANTHER" id="PTHR31664">
    <property type="entry name" value="PROTEIN CBG16427"/>
    <property type="match status" value="1"/>
</dbReference>
<gene>
    <name evidence="2" type="ORF">TELCIR_00176</name>
</gene>
<dbReference type="EMBL" id="KZ344989">
    <property type="protein sequence ID" value="PIO77689.1"/>
    <property type="molecule type" value="Genomic_DNA"/>
</dbReference>
<dbReference type="Proteomes" id="UP000230423">
    <property type="component" value="Unassembled WGS sequence"/>
</dbReference>
<proteinExistence type="predicted"/>
<dbReference type="InterPro" id="IPR032710">
    <property type="entry name" value="NTF2-like_dom_sf"/>
</dbReference>
<protein>
    <recommendedName>
        <fullName evidence="1">DUF4440 domain-containing protein</fullName>
    </recommendedName>
</protein>
<dbReference type="InterPro" id="IPR027843">
    <property type="entry name" value="DUF4440"/>
</dbReference>
<feature type="domain" description="DUF4440" evidence="1">
    <location>
        <begin position="13"/>
        <end position="117"/>
    </location>
</feature>
<dbReference type="Gene3D" id="3.10.450.50">
    <property type="match status" value="1"/>
</dbReference>
<dbReference type="OrthoDB" id="5813464at2759"/>
<evidence type="ECO:0000313" key="2">
    <source>
        <dbReference type="EMBL" id="PIO77689.1"/>
    </source>
</evidence>
<reference evidence="2 3" key="1">
    <citation type="submission" date="2015-09" db="EMBL/GenBank/DDBJ databases">
        <title>Draft genome of the parasitic nematode Teladorsagia circumcincta isolate WARC Sus (inbred).</title>
        <authorList>
            <person name="Mitreva M."/>
        </authorList>
    </citation>
    <scope>NUCLEOTIDE SEQUENCE [LARGE SCALE GENOMIC DNA]</scope>
    <source>
        <strain evidence="2 3">S</strain>
    </source>
</reference>
<evidence type="ECO:0000259" key="1">
    <source>
        <dbReference type="Pfam" id="PF14534"/>
    </source>
</evidence>
<dbReference type="PANTHER" id="PTHR31664:SF6">
    <property type="entry name" value="DUF4440 DOMAIN-CONTAINING PROTEIN"/>
    <property type="match status" value="1"/>
</dbReference>
<accession>A0A2G9V5C9</accession>
<organism evidence="2 3">
    <name type="scientific">Teladorsagia circumcincta</name>
    <name type="common">Brown stomach worm</name>
    <name type="synonym">Ostertagia circumcincta</name>
    <dbReference type="NCBI Taxonomy" id="45464"/>
    <lineage>
        <taxon>Eukaryota</taxon>
        <taxon>Metazoa</taxon>
        <taxon>Ecdysozoa</taxon>
        <taxon>Nematoda</taxon>
        <taxon>Chromadorea</taxon>
        <taxon>Rhabditida</taxon>
        <taxon>Rhabditina</taxon>
        <taxon>Rhabditomorpha</taxon>
        <taxon>Strongyloidea</taxon>
        <taxon>Trichostrongylidae</taxon>
        <taxon>Teladorsagia</taxon>
    </lineage>
</organism>
<keyword evidence="3" id="KW-1185">Reference proteome</keyword>
<dbReference type="AlphaFoldDB" id="A0A2G9V5C9"/>
<dbReference type="SUPFAM" id="SSF54427">
    <property type="entry name" value="NTF2-like"/>
    <property type="match status" value="1"/>
</dbReference>
<dbReference type="Pfam" id="PF14534">
    <property type="entry name" value="DUF4440"/>
    <property type="match status" value="1"/>
</dbReference>
<sequence>MQPKDVEAALKPLYTKFGEYGQSGDSDAATKFYHSQGVIVKKGDSATYGREAIAKMLKQFWEKIGPHKFVPSNEVYQGTDDYLMAQCDFEVHPENGTNVLKGKITHIWKKEDGHWAIYHEEYEMV</sequence>